<dbReference type="Proteomes" id="UP000032361">
    <property type="component" value="Unassembled WGS sequence"/>
</dbReference>
<dbReference type="STRING" id="1382798.PK35_07815"/>
<comment type="caution">
    <text evidence="2">The sequence shown here is derived from an EMBL/GenBank/DDBJ whole genome shotgun (WGS) entry which is preliminary data.</text>
</comment>
<evidence type="ECO:0000313" key="3">
    <source>
        <dbReference type="Proteomes" id="UP000032361"/>
    </source>
</evidence>
<dbReference type="RefSeq" id="WP_044626149.1">
    <property type="nucleotide sequence ID" value="NZ_JTDV01000005.1"/>
</dbReference>
<evidence type="ECO:0000256" key="1">
    <source>
        <dbReference type="SAM" id="Coils"/>
    </source>
</evidence>
<gene>
    <name evidence="2" type="ORF">PK35_07815</name>
</gene>
<evidence type="ECO:0000313" key="2">
    <source>
        <dbReference type="EMBL" id="KJD32876.1"/>
    </source>
</evidence>
<sequence length="148" mass="17044">MTLKEQLLQVCVKRVEKRISDYKEEINLLKEALEEADKSSDEDDDSGNGKLFNDLEKNMSYLNDAFKTKDYLKLVKTNINFTEAVLGSIVKTDSITFYIAISLGKIECEHQEFYAISLSSPVGQLLRNKKVNDTFEFNQTKYVIQEIK</sequence>
<accession>A0A0D7W1C0</accession>
<keyword evidence="1" id="KW-0175">Coiled coil</keyword>
<dbReference type="AlphaFoldDB" id="A0A0D7W1C0"/>
<evidence type="ECO:0008006" key="4">
    <source>
        <dbReference type="Google" id="ProtNLM"/>
    </source>
</evidence>
<feature type="coiled-coil region" evidence="1">
    <location>
        <begin position="12"/>
        <end position="42"/>
    </location>
</feature>
<protein>
    <recommendedName>
        <fullName evidence="4">Transcription elongation factor</fullName>
    </recommendedName>
</protein>
<dbReference type="PATRIC" id="fig|1382798.3.peg.2906"/>
<proteinExistence type="predicted"/>
<name>A0A0D7W1C0_9FLAO</name>
<dbReference type="OrthoDB" id="667380at2"/>
<reference evidence="2 3" key="1">
    <citation type="journal article" date="2015" name="Antonie Van Leeuwenhoek">
        <title>Tamlana nanhaiensis sp. nov., isolated from surface seawater collected from the South China Sea.</title>
        <authorList>
            <person name="Liu X."/>
            <person name="Lai Q."/>
            <person name="Du Y."/>
            <person name="Li G."/>
            <person name="Sun F."/>
            <person name="Shao Z."/>
        </authorList>
    </citation>
    <scope>NUCLEOTIDE SEQUENCE [LARGE SCALE GENOMIC DNA]</scope>
    <source>
        <strain evidence="2 3">FHC16</strain>
    </source>
</reference>
<organism evidence="2 3">
    <name type="scientific">Neotamlana nanhaiensis</name>
    <dbReference type="NCBI Taxonomy" id="1382798"/>
    <lineage>
        <taxon>Bacteria</taxon>
        <taxon>Pseudomonadati</taxon>
        <taxon>Bacteroidota</taxon>
        <taxon>Flavobacteriia</taxon>
        <taxon>Flavobacteriales</taxon>
        <taxon>Flavobacteriaceae</taxon>
        <taxon>Neotamlana</taxon>
    </lineage>
</organism>
<dbReference type="EMBL" id="JTDV01000005">
    <property type="protein sequence ID" value="KJD32876.1"/>
    <property type="molecule type" value="Genomic_DNA"/>
</dbReference>
<keyword evidence="3" id="KW-1185">Reference proteome</keyword>